<dbReference type="PANTHER" id="PTHR30096">
    <property type="entry name" value="4,5-DOPA DIOXYGENASE EXTRADIOL-LIKE PROTEIN"/>
    <property type="match status" value="1"/>
</dbReference>
<keyword evidence="3" id="KW-0479">Metal-binding</keyword>
<protein>
    <submittedName>
        <fullName evidence="7">Catalytic LigB subunit of aromatic ring-opening dioxygenase</fullName>
    </submittedName>
</protein>
<dbReference type="Gene3D" id="3.40.830.10">
    <property type="entry name" value="LigB-like"/>
    <property type="match status" value="1"/>
</dbReference>
<evidence type="ECO:0000256" key="5">
    <source>
        <dbReference type="ARBA" id="ARBA00023002"/>
    </source>
</evidence>
<proteinExistence type="inferred from homology"/>
<dbReference type="EMBL" id="JRVC01000010">
    <property type="protein sequence ID" value="KHS46083.1"/>
    <property type="molecule type" value="Genomic_DNA"/>
</dbReference>
<organism evidence="7 8">
    <name type="scientific">Novosphingobium subterraneum</name>
    <dbReference type="NCBI Taxonomy" id="48936"/>
    <lineage>
        <taxon>Bacteria</taxon>
        <taxon>Pseudomonadati</taxon>
        <taxon>Pseudomonadota</taxon>
        <taxon>Alphaproteobacteria</taxon>
        <taxon>Sphingomonadales</taxon>
        <taxon>Sphingomonadaceae</taxon>
        <taxon>Novosphingobium</taxon>
    </lineage>
</organism>
<dbReference type="GO" id="GO:0016702">
    <property type="term" value="F:oxidoreductase activity, acting on single donors with incorporation of molecular oxygen, incorporation of two atoms of oxygen"/>
    <property type="evidence" value="ECO:0007669"/>
    <property type="project" value="UniProtKB-ARBA"/>
</dbReference>
<keyword evidence="8" id="KW-1185">Reference proteome</keyword>
<sequence>MTQTADRLPTFFLNHGGGPWPWMDGPMRRAYDQLEGSLQAVIPSLGAMPKAILVVSAHWEEAVPHVSTNAAPPMLYDYYGFPEHTYRIRYPAPGSPELAGRVSQLLRAGGMDCCGDAKRGFDHGTFSMMQPIRPEADIPVVQLSVLTSFDAAEHIAMGRLLAPLREEGVLVLGSGLSYHNLRNFGVKGQAASHAFDRWLRHSLSGVDGDQRAIALERWMDGPAAMQAHPRPEHLLPLHVIAGAAGADPCSVQFHQDDFFGGLAVTSFRFG</sequence>
<keyword evidence="5" id="KW-0560">Oxidoreductase</keyword>
<dbReference type="Proteomes" id="UP000031338">
    <property type="component" value="Unassembled WGS sequence"/>
</dbReference>
<dbReference type="RefSeq" id="WP_039334572.1">
    <property type="nucleotide sequence ID" value="NZ_JRVC01000010.1"/>
</dbReference>
<dbReference type="GO" id="GO:0008270">
    <property type="term" value="F:zinc ion binding"/>
    <property type="evidence" value="ECO:0007669"/>
    <property type="project" value="InterPro"/>
</dbReference>
<keyword evidence="7" id="KW-0223">Dioxygenase</keyword>
<evidence type="ECO:0000259" key="6">
    <source>
        <dbReference type="Pfam" id="PF02900"/>
    </source>
</evidence>
<evidence type="ECO:0000313" key="7">
    <source>
        <dbReference type="EMBL" id="KHS46083.1"/>
    </source>
</evidence>
<evidence type="ECO:0000256" key="4">
    <source>
        <dbReference type="ARBA" id="ARBA00022833"/>
    </source>
</evidence>
<evidence type="ECO:0000313" key="8">
    <source>
        <dbReference type="Proteomes" id="UP000031338"/>
    </source>
</evidence>
<reference evidence="7 8" key="1">
    <citation type="submission" date="2014-10" db="EMBL/GenBank/DDBJ databases">
        <title>Draft genome sequence of Novosphingobium subterraneum DSM 12447.</title>
        <authorList>
            <person name="Gan H.M."/>
            <person name="Gan H.Y."/>
            <person name="Savka M.A."/>
        </authorList>
    </citation>
    <scope>NUCLEOTIDE SEQUENCE [LARGE SCALE GENOMIC DNA]</scope>
    <source>
        <strain evidence="7 8">DSM 12447</strain>
    </source>
</reference>
<evidence type="ECO:0000256" key="2">
    <source>
        <dbReference type="ARBA" id="ARBA00007581"/>
    </source>
</evidence>
<dbReference type="PANTHER" id="PTHR30096:SF0">
    <property type="entry name" value="4,5-DOPA DIOXYGENASE EXTRADIOL-LIKE PROTEIN"/>
    <property type="match status" value="1"/>
</dbReference>
<comment type="caution">
    <text evidence="7">The sequence shown here is derived from an EMBL/GenBank/DDBJ whole genome shotgun (WGS) entry which is preliminary data.</text>
</comment>
<dbReference type="SUPFAM" id="SSF53213">
    <property type="entry name" value="LigB-like"/>
    <property type="match status" value="1"/>
</dbReference>
<dbReference type="CDD" id="cd07363">
    <property type="entry name" value="45_DOPA_Dioxygenase"/>
    <property type="match status" value="1"/>
</dbReference>
<name>A0A0B8ZSG8_9SPHN</name>
<dbReference type="InterPro" id="IPR004183">
    <property type="entry name" value="Xdiol_dOase_suB"/>
</dbReference>
<keyword evidence="4" id="KW-0862">Zinc</keyword>
<dbReference type="STRING" id="48936.NJ75_02344"/>
<comment type="similarity">
    <text evidence="2">Belongs to the DODA-type extradiol aromatic ring-opening dioxygenase family.</text>
</comment>
<dbReference type="PIRSF" id="PIRSF006157">
    <property type="entry name" value="Doxgns_DODA"/>
    <property type="match status" value="1"/>
</dbReference>
<feature type="domain" description="Extradiol ring-cleavage dioxygenase class III enzyme subunit B" evidence="6">
    <location>
        <begin position="11"/>
        <end position="251"/>
    </location>
</feature>
<evidence type="ECO:0000256" key="3">
    <source>
        <dbReference type="ARBA" id="ARBA00022723"/>
    </source>
</evidence>
<evidence type="ECO:0000256" key="1">
    <source>
        <dbReference type="ARBA" id="ARBA00001947"/>
    </source>
</evidence>
<dbReference type="AlphaFoldDB" id="A0A0B8ZSG8"/>
<dbReference type="Pfam" id="PF02900">
    <property type="entry name" value="LigB"/>
    <property type="match status" value="1"/>
</dbReference>
<comment type="cofactor">
    <cofactor evidence="1">
        <name>Zn(2+)</name>
        <dbReference type="ChEBI" id="CHEBI:29105"/>
    </cofactor>
</comment>
<gene>
    <name evidence="7" type="ORF">NJ75_02344</name>
</gene>
<dbReference type="InterPro" id="IPR014436">
    <property type="entry name" value="Extradiol_dOase_DODA"/>
</dbReference>
<dbReference type="GO" id="GO:0008198">
    <property type="term" value="F:ferrous iron binding"/>
    <property type="evidence" value="ECO:0007669"/>
    <property type="project" value="InterPro"/>
</dbReference>
<dbReference type="PATRIC" id="fig|48936.3.peg.2356"/>
<accession>A0A0B8ZSG8</accession>